<sequence length="38" mass="4118">VIFFLNITNVGSYACKLATNLVVVDIPEGIEGIGRYAF</sequence>
<organism evidence="1 2">
    <name type="scientific">Triparma laevis f. inornata</name>
    <dbReference type="NCBI Taxonomy" id="1714386"/>
    <lineage>
        <taxon>Eukaryota</taxon>
        <taxon>Sar</taxon>
        <taxon>Stramenopiles</taxon>
        <taxon>Ochrophyta</taxon>
        <taxon>Bolidophyceae</taxon>
        <taxon>Parmales</taxon>
        <taxon>Triparmaceae</taxon>
        <taxon>Triparma</taxon>
    </lineage>
</organism>
<evidence type="ECO:0000313" key="1">
    <source>
        <dbReference type="EMBL" id="GMH97867.1"/>
    </source>
</evidence>
<comment type="caution">
    <text evidence="1">The sequence shown here is derived from an EMBL/GenBank/DDBJ whole genome shotgun (WGS) entry which is preliminary data.</text>
</comment>
<accession>A0A9W7C257</accession>
<dbReference type="Proteomes" id="UP001162640">
    <property type="component" value="Unassembled WGS sequence"/>
</dbReference>
<gene>
    <name evidence="1" type="ORF">TL16_g13376</name>
</gene>
<dbReference type="AlphaFoldDB" id="A0A9W7C257"/>
<dbReference type="EMBL" id="BLQM01000809">
    <property type="protein sequence ID" value="GMH97867.1"/>
    <property type="molecule type" value="Genomic_DNA"/>
</dbReference>
<reference evidence="2" key="1">
    <citation type="journal article" date="2023" name="Commun. Biol.">
        <title>Genome analysis of Parmales, the sister group of diatoms, reveals the evolutionary specialization of diatoms from phago-mixotrophs to photoautotrophs.</title>
        <authorList>
            <person name="Ban H."/>
            <person name="Sato S."/>
            <person name="Yoshikawa S."/>
            <person name="Yamada K."/>
            <person name="Nakamura Y."/>
            <person name="Ichinomiya M."/>
            <person name="Sato N."/>
            <person name="Blanc-Mathieu R."/>
            <person name="Endo H."/>
            <person name="Kuwata A."/>
            <person name="Ogata H."/>
        </authorList>
    </citation>
    <scope>NUCLEOTIDE SEQUENCE [LARGE SCALE GENOMIC DNA]</scope>
</reference>
<feature type="non-terminal residue" evidence="1">
    <location>
        <position position="1"/>
    </location>
</feature>
<proteinExistence type="predicted"/>
<name>A0A9W7C257_9STRA</name>
<protein>
    <submittedName>
        <fullName evidence="1">Uncharacterized protein</fullName>
    </submittedName>
</protein>
<evidence type="ECO:0000313" key="2">
    <source>
        <dbReference type="Proteomes" id="UP001162640"/>
    </source>
</evidence>